<dbReference type="CDD" id="cd00383">
    <property type="entry name" value="trans_reg_C"/>
    <property type="match status" value="1"/>
</dbReference>
<dbReference type="PANTHER" id="PTHR48111">
    <property type="entry name" value="REGULATOR OF RPOS"/>
    <property type="match status" value="1"/>
</dbReference>
<dbReference type="CDD" id="cd17574">
    <property type="entry name" value="REC_OmpR"/>
    <property type="match status" value="1"/>
</dbReference>
<evidence type="ECO:0000256" key="7">
    <source>
        <dbReference type="PROSITE-ProRule" id="PRU01091"/>
    </source>
</evidence>
<dbReference type="PATRIC" id="fig|1129367.4.peg.3616"/>
<dbReference type="SMART" id="SM00448">
    <property type="entry name" value="REC"/>
    <property type="match status" value="1"/>
</dbReference>
<dbReference type="SUPFAM" id="SSF52172">
    <property type="entry name" value="CheY-like"/>
    <property type="match status" value="1"/>
</dbReference>
<dbReference type="AlphaFoldDB" id="A0A0F6A8M9"/>
<dbReference type="Pfam" id="PF00486">
    <property type="entry name" value="Trans_reg_C"/>
    <property type="match status" value="1"/>
</dbReference>
<dbReference type="PROSITE" id="PS50110">
    <property type="entry name" value="RESPONSE_REGULATORY"/>
    <property type="match status" value="1"/>
</dbReference>
<dbReference type="Pfam" id="PF00072">
    <property type="entry name" value="Response_reg"/>
    <property type="match status" value="1"/>
</dbReference>
<keyword evidence="3" id="KW-0805">Transcription regulation</keyword>
<evidence type="ECO:0000256" key="2">
    <source>
        <dbReference type="ARBA" id="ARBA00023012"/>
    </source>
</evidence>
<evidence type="ECO:0000313" key="11">
    <source>
        <dbReference type="Proteomes" id="UP000033434"/>
    </source>
</evidence>
<dbReference type="InterPro" id="IPR001867">
    <property type="entry name" value="OmpR/PhoB-type_DNA-bd"/>
</dbReference>
<dbReference type="InterPro" id="IPR016032">
    <property type="entry name" value="Sig_transdc_resp-reg_C-effctor"/>
</dbReference>
<gene>
    <name evidence="10" type="ORF">N479_18150</name>
</gene>
<dbReference type="Gene3D" id="3.40.50.2300">
    <property type="match status" value="1"/>
</dbReference>
<dbReference type="Gene3D" id="1.10.10.10">
    <property type="entry name" value="Winged helix-like DNA-binding domain superfamily/Winged helix DNA-binding domain"/>
    <property type="match status" value="1"/>
</dbReference>
<evidence type="ECO:0000256" key="4">
    <source>
        <dbReference type="ARBA" id="ARBA00023125"/>
    </source>
</evidence>
<dbReference type="GO" id="GO:0005829">
    <property type="term" value="C:cytosol"/>
    <property type="evidence" value="ECO:0007669"/>
    <property type="project" value="TreeGrafter"/>
</dbReference>
<evidence type="ECO:0000313" key="10">
    <source>
        <dbReference type="EMBL" id="KKE82530.1"/>
    </source>
</evidence>
<dbReference type="GO" id="GO:0000976">
    <property type="term" value="F:transcription cis-regulatory region binding"/>
    <property type="evidence" value="ECO:0007669"/>
    <property type="project" value="TreeGrafter"/>
</dbReference>
<dbReference type="InterPro" id="IPR039420">
    <property type="entry name" value="WalR-like"/>
</dbReference>
<accession>A0A0F6A8M9</accession>
<evidence type="ECO:0000259" key="9">
    <source>
        <dbReference type="PROSITE" id="PS51755"/>
    </source>
</evidence>
<dbReference type="PROSITE" id="PS51755">
    <property type="entry name" value="OMPR_PHOB"/>
    <property type="match status" value="1"/>
</dbReference>
<protein>
    <recommendedName>
        <fullName evidence="12">DNA-binding response regulator</fullName>
    </recommendedName>
</protein>
<feature type="modified residue" description="4-aspartylphosphate" evidence="6">
    <location>
        <position position="86"/>
    </location>
</feature>
<dbReference type="InterPro" id="IPR001789">
    <property type="entry name" value="Sig_transdc_resp-reg_receiver"/>
</dbReference>
<feature type="domain" description="OmpR/PhoB-type" evidence="9">
    <location>
        <begin position="160"/>
        <end position="261"/>
    </location>
</feature>
<dbReference type="GO" id="GO:0006355">
    <property type="term" value="P:regulation of DNA-templated transcription"/>
    <property type="evidence" value="ECO:0007669"/>
    <property type="project" value="InterPro"/>
</dbReference>
<proteinExistence type="predicted"/>
<dbReference type="PANTHER" id="PTHR48111:SF1">
    <property type="entry name" value="TWO-COMPONENT RESPONSE REGULATOR ORR33"/>
    <property type="match status" value="1"/>
</dbReference>
<keyword evidence="5" id="KW-0804">Transcription</keyword>
<feature type="domain" description="Response regulatory" evidence="8">
    <location>
        <begin position="37"/>
        <end position="151"/>
    </location>
</feature>
<dbReference type="Gene3D" id="6.10.250.690">
    <property type="match status" value="1"/>
</dbReference>
<dbReference type="InterPro" id="IPR036388">
    <property type="entry name" value="WH-like_DNA-bd_sf"/>
</dbReference>
<evidence type="ECO:0008006" key="12">
    <source>
        <dbReference type="Google" id="ProtNLM"/>
    </source>
</evidence>
<evidence type="ECO:0000256" key="5">
    <source>
        <dbReference type="ARBA" id="ARBA00023163"/>
    </source>
</evidence>
<evidence type="ECO:0000256" key="1">
    <source>
        <dbReference type="ARBA" id="ARBA00022553"/>
    </source>
</evidence>
<dbReference type="SMART" id="SM00862">
    <property type="entry name" value="Trans_reg_C"/>
    <property type="match status" value="1"/>
</dbReference>
<dbReference type="GO" id="GO:0032993">
    <property type="term" value="C:protein-DNA complex"/>
    <property type="evidence" value="ECO:0007669"/>
    <property type="project" value="TreeGrafter"/>
</dbReference>
<evidence type="ECO:0000256" key="6">
    <source>
        <dbReference type="PROSITE-ProRule" id="PRU00169"/>
    </source>
</evidence>
<keyword evidence="1 6" id="KW-0597">Phosphoprotein</keyword>
<evidence type="ECO:0000259" key="8">
    <source>
        <dbReference type="PROSITE" id="PS50110"/>
    </source>
</evidence>
<keyword evidence="2" id="KW-0902">Two-component regulatory system</keyword>
<reference evidence="10 11" key="1">
    <citation type="journal article" date="2015" name="BMC Genomics">
        <title>Genome mining reveals unlocked bioactive potential of marine Gram-negative bacteria.</title>
        <authorList>
            <person name="Machado H."/>
            <person name="Sonnenschein E.C."/>
            <person name="Melchiorsen J."/>
            <person name="Gram L."/>
        </authorList>
    </citation>
    <scope>NUCLEOTIDE SEQUENCE [LARGE SCALE GENOMIC DNA]</scope>
    <source>
        <strain evidence="10 11">S4054</strain>
    </source>
</reference>
<sequence>MDYIDVVGFYIKRNEKKPLISIKFISRKGSGLSIKPKLLIVEDEPSILRGLTDLFVFHGYDVDSAVDGKEGLEKGISGDYTCILLDVMLPSINGFDICNTLRAHSRTQPIMMLTAKNAEEDIINALTLGADDYVSKPFSTSELVLRVSALVRRSGWTEQGDIITLSEQVSVCLQSLTGSSYQQDIKYTRREVEILAYLNRKGGLVSRDDLLRHVWGYKETKDIDTRTVDIHIAKIRKKIEIAPKKPKHLITHRGEGYQLYIQ</sequence>
<dbReference type="InterPro" id="IPR011006">
    <property type="entry name" value="CheY-like_superfamily"/>
</dbReference>
<name>A0A0F6A8M9_9GAMM</name>
<evidence type="ECO:0000256" key="3">
    <source>
        <dbReference type="ARBA" id="ARBA00023015"/>
    </source>
</evidence>
<dbReference type="SUPFAM" id="SSF46894">
    <property type="entry name" value="C-terminal effector domain of the bipartite response regulators"/>
    <property type="match status" value="1"/>
</dbReference>
<dbReference type="EMBL" id="AUXW01000162">
    <property type="protein sequence ID" value="KKE82530.1"/>
    <property type="molecule type" value="Genomic_DNA"/>
</dbReference>
<comment type="caution">
    <text evidence="10">The sequence shown here is derived from an EMBL/GenBank/DDBJ whole genome shotgun (WGS) entry which is preliminary data.</text>
</comment>
<dbReference type="GO" id="GO:0000156">
    <property type="term" value="F:phosphorelay response regulator activity"/>
    <property type="evidence" value="ECO:0007669"/>
    <property type="project" value="TreeGrafter"/>
</dbReference>
<keyword evidence="4 7" id="KW-0238">DNA-binding</keyword>
<dbReference type="Proteomes" id="UP000033434">
    <property type="component" value="Unassembled WGS sequence"/>
</dbReference>
<feature type="DNA-binding region" description="OmpR/PhoB-type" evidence="7">
    <location>
        <begin position="160"/>
        <end position="261"/>
    </location>
</feature>
<organism evidence="10 11">
    <name type="scientific">Pseudoalteromonas luteoviolacea S4054</name>
    <dbReference type="NCBI Taxonomy" id="1129367"/>
    <lineage>
        <taxon>Bacteria</taxon>
        <taxon>Pseudomonadati</taxon>
        <taxon>Pseudomonadota</taxon>
        <taxon>Gammaproteobacteria</taxon>
        <taxon>Alteromonadales</taxon>
        <taxon>Pseudoalteromonadaceae</taxon>
        <taxon>Pseudoalteromonas</taxon>
    </lineage>
</organism>